<sequence length="841" mass="94977">MDQLNILDRVEKDVEQLHDAVSQEIKGPLQSIQDGVHGIQNANLGFKYEIQQLVNLQIYQMEQSRNQHGEIIWRQDANQKETTKQFDLLGSAIGTVSQNQEKTNRKIDVLERKSDELNELVCQAKEEIKKNGGMLLYRHALLKQLSSIQDARSQDDAGISLSTAERAKLARQNDKVSVAIRRISKLAQGCKDTMYIEDDDAQDYLTSIQDLLEVLQESSDGGSSLKRELTQLARRLLGVDSMYVEKAPAAWLNNKFAKRGNVVAKHLYGFKPDTVSCKGFQEERKLENDMGSLVVSCRSEKRTAMSEYEGPIKAQATRLFVRQEPDIERGEIKLACAFKIEDLSGSERAAGLALPLVLRQYNWRSFKPGDPQSPWRMAMDGDLPQLQAVFKSRMVTIYDLDQDGRSLLHAVVETIRLRNKPEEHAKRLEVCKFLIEQGADANVPNKEGKSAINYLRSTVYETQPTFVRLDIAQEAFDQILSSLLKNHYSPYDEEEALAVAIRNLMGGSPWFFDKLLSRLTSSGDLDINNYDGSGNAVMLEFATASTDDIDVLLKNLEIAIKHGGDIHARTRETGESCLHLIVREIRESFNSLETMTCEGQWKYFFNRWLKQHLPRITKMLEFGADVFAIDSQVLMFPDGRNIHYSVTRTMYSWGVQDHWWNAIEDAGYTKDGLMEKEAGDLGVTMKEYETYLEDLAKKTVETLSPASSSRHLWNPFSQPGPETDDGKPGPETHTAYFRGRKLVGTKLVVPDGYQGHILTAPTQSQPPTGSQKKEMLYQDDKQDDEDGEIEETAQWTSTSSFSEIMVWGHEILVDGAQDGVVKGLEEWMGTAQILNGYDGKS</sequence>
<dbReference type="SUPFAM" id="SSF48403">
    <property type="entry name" value="Ankyrin repeat"/>
    <property type="match status" value="1"/>
</dbReference>
<feature type="region of interest" description="Disordered" evidence="2">
    <location>
        <begin position="757"/>
        <end position="786"/>
    </location>
</feature>
<dbReference type="GO" id="GO:0032299">
    <property type="term" value="C:ribonuclease H2 complex"/>
    <property type="evidence" value="ECO:0007669"/>
    <property type="project" value="InterPro"/>
</dbReference>
<dbReference type="InterPro" id="IPR036770">
    <property type="entry name" value="Ankyrin_rpt-contain_sf"/>
</dbReference>
<evidence type="ECO:0000313" key="3">
    <source>
        <dbReference type="EMBL" id="KAJ6259283.1"/>
    </source>
</evidence>
<feature type="compositionally biased region" description="Basic and acidic residues" evidence="2">
    <location>
        <begin position="771"/>
        <end position="780"/>
    </location>
</feature>
<accession>A0AAD6NJQ1</accession>
<dbReference type="Gene3D" id="1.25.40.20">
    <property type="entry name" value="Ankyrin repeat-containing domain"/>
    <property type="match status" value="1"/>
</dbReference>
<feature type="compositionally biased region" description="Polar residues" evidence="2">
    <location>
        <begin position="706"/>
        <end position="717"/>
    </location>
</feature>
<dbReference type="Proteomes" id="UP001221413">
    <property type="component" value="Unassembled WGS sequence"/>
</dbReference>
<dbReference type="GO" id="GO:0006401">
    <property type="term" value="P:RNA catabolic process"/>
    <property type="evidence" value="ECO:0007669"/>
    <property type="project" value="InterPro"/>
</dbReference>
<dbReference type="Gene3D" id="2.40.128.680">
    <property type="match status" value="1"/>
</dbReference>
<dbReference type="AlphaFoldDB" id="A0AAD6NJQ1"/>
<dbReference type="CDD" id="cd09271">
    <property type="entry name" value="RNase_H2-C"/>
    <property type="match status" value="1"/>
</dbReference>
<feature type="region of interest" description="Disordered" evidence="2">
    <location>
        <begin position="706"/>
        <end position="733"/>
    </location>
</feature>
<gene>
    <name evidence="3" type="ORF">Dda_6182</name>
</gene>
<dbReference type="PANTHER" id="PTHR47204:SF1">
    <property type="entry name" value="RIBONUCLEASE H2 SUBUNIT C"/>
    <property type="match status" value="1"/>
</dbReference>
<protein>
    <recommendedName>
        <fullName evidence="5">Ankyrin repeat protein</fullName>
    </recommendedName>
</protein>
<name>A0AAD6NJQ1_DREDA</name>
<organism evidence="3 4">
    <name type="scientific">Drechslerella dactyloides</name>
    <name type="common">Nematode-trapping fungus</name>
    <name type="synonym">Arthrobotrys dactyloides</name>
    <dbReference type="NCBI Taxonomy" id="74499"/>
    <lineage>
        <taxon>Eukaryota</taxon>
        <taxon>Fungi</taxon>
        <taxon>Dikarya</taxon>
        <taxon>Ascomycota</taxon>
        <taxon>Pezizomycotina</taxon>
        <taxon>Orbiliomycetes</taxon>
        <taxon>Orbiliales</taxon>
        <taxon>Orbiliaceae</taxon>
        <taxon>Drechslerella</taxon>
    </lineage>
</organism>
<dbReference type="PANTHER" id="PTHR47204">
    <property type="entry name" value="OS02G0168900 PROTEIN"/>
    <property type="match status" value="1"/>
</dbReference>
<keyword evidence="1" id="KW-0175">Coiled coil</keyword>
<dbReference type="Pfam" id="PF08615">
    <property type="entry name" value="RNase_H2_suC"/>
    <property type="match status" value="1"/>
</dbReference>
<feature type="compositionally biased region" description="Polar residues" evidence="2">
    <location>
        <begin position="760"/>
        <end position="770"/>
    </location>
</feature>
<evidence type="ECO:0008006" key="5">
    <source>
        <dbReference type="Google" id="ProtNLM"/>
    </source>
</evidence>
<proteinExistence type="predicted"/>
<dbReference type="EMBL" id="JAQGDS010000007">
    <property type="protein sequence ID" value="KAJ6259283.1"/>
    <property type="molecule type" value="Genomic_DNA"/>
</dbReference>
<feature type="coiled-coil region" evidence="1">
    <location>
        <begin position="100"/>
        <end position="130"/>
    </location>
</feature>
<reference evidence="3" key="1">
    <citation type="submission" date="2023-01" db="EMBL/GenBank/DDBJ databases">
        <title>The chitinases involved in constricting ring structure development in the nematode-trapping fungus Drechslerella dactyloides.</title>
        <authorList>
            <person name="Wang R."/>
            <person name="Zhang L."/>
            <person name="Tang P."/>
            <person name="Li S."/>
            <person name="Liang L."/>
        </authorList>
    </citation>
    <scope>NUCLEOTIDE SEQUENCE</scope>
    <source>
        <strain evidence="3">YMF1.00031</strain>
    </source>
</reference>
<comment type="caution">
    <text evidence="3">The sequence shown here is derived from an EMBL/GenBank/DDBJ whole genome shotgun (WGS) entry which is preliminary data.</text>
</comment>
<evidence type="ECO:0000313" key="4">
    <source>
        <dbReference type="Proteomes" id="UP001221413"/>
    </source>
</evidence>
<dbReference type="InterPro" id="IPR013924">
    <property type="entry name" value="RNase_H2_suC"/>
</dbReference>
<keyword evidence="4" id="KW-1185">Reference proteome</keyword>
<evidence type="ECO:0000256" key="2">
    <source>
        <dbReference type="SAM" id="MobiDB-lite"/>
    </source>
</evidence>
<evidence type="ECO:0000256" key="1">
    <source>
        <dbReference type="SAM" id="Coils"/>
    </source>
</evidence>